<feature type="transmembrane region" description="Helical" evidence="6">
    <location>
        <begin position="242"/>
        <end position="261"/>
    </location>
</feature>
<evidence type="ECO:0000256" key="3">
    <source>
        <dbReference type="ARBA" id="ARBA00022692"/>
    </source>
</evidence>
<comment type="subcellular location">
    <subcellularLocation>
        <location evidence="1">Cell membrane</location>
        <topology evidence="1">Multi-pass membrane protein</topology>
    </subcellularLocation>
</comment>
<feature type="transmembrane region" description="Helical" evidence="6">
    <location>
        <begin position="17"/>
        <end position="35"/>
    </location>
</feature>
<evidence type="ECO:0000256" key="4">
    <source>
        <dbReference type="ARBA" id="ARBA00022989"/>
    </source>
</evidence>
<dbReference type="GO" id="GO:0005886">
    <property type="term" value="C:plasma membrane"/>
    <property type="evidence" value="ECO:0007669"/>
    <property type="project" value="UniProtKB-SubCell"/>
</dbReference>
<dbReference type="InterPro" id="IPR037185">
    <property type="entry name" value="EmrE-like"/>
</dbReference>
<keyword evidence="2" id="KW-1003">Cell membrane</keyword>
<keyword evidence="3 6" id="KW-0812">Transmembrane</keyword>
<feature type="domain" description="EamA" evidence="7">
    <location>
        <begin position="168"/>
        <end position="317"/>
    </location>
</feature>
<evidence type="ECO:0000313" key="9">
    <source>
        <dbReference type="Proteomes" id="UP000008305"/>
    </source>
</evidence>
<dbReference type="SUPFAM" id="SSF103481">
    <property type="entry name" value="Multidrug resistance efflux transporter EmrE"/>
    <property type="match status" value="2"/>
</dbReference>
<feature type="transmembrane region" description="Helical" evidence="6">
    <location>
        <begin position="273"/>
        <end position="294"/>
    </location>
</feature>
<evidence type="ECO:0000256" key="5">
    <source>
        <dbReference type="ARBA" id="ARBA00023136"/>
    </source>
</evidence>
<dbReference type="InterPro" id="IPR000620">
    <property type="entry name" value="EamA_dom"/>
</dbReference>
<accession>A0AA34WIB0</accession>
<sequence length="337" mass="37265">MFSSQHQVSSTQSISKGIFYGLVSCFYWGIVFVIPNLLQTFGELDIVLTRYTTFGIFSLITCLATNRRIFRETPLKTWSAMLLWSFLINPVYYFGVTIAIRYVGSALTVMIVGLAPIVILCFSNIKQKELSGILLFIISCITFSGVVLTHISDLHTSSVTATPLQYIFGVGAALFSTGLWVIYVIYNQKLLEKNPSLSPENLCHLLGITALVVCLPLIIIFDACGITHISTVLTSYPMSQRFVFAGLCATMGVFSSALAITSWNKVSRHLSPSLLGTMLIFEPIFGLILSYLYAQSFPKFLEGIGITLMLGGSLLSLILFGKKKRNTQEETSKYSLE</sequence>
<dbReference type="PANTHER" id="PTHR42920:SF11">
    <property type="entry name" value="INNER MEMBRANE PROTEIN YTFF"/>
    <property type="match status" value="1"/>
</dbReference>
<dbReference type="PANTHER" id="PTHR42920">
    <property type="entry name" value="OS03G0707200 PROTEIN-RELATED"/>
    <property type="match status" value="1"/>
</dbReference>
<feature type="transmembrane region" description="Helical" evidence="6">
    <location>
        <begin position="47"/>
        <end position="66"/>
    </location>
</feature>
<dbReference type="AlphaFoldDB" id="A0AA34WIB0"/>
<dbReference type="EMBL" id="CP002608">
    <property type="protein sequence ID" value="AEB41939.1"/>
    <property type="molecule type" value="Genomic_DNA"/>
</dbReference>
<feature type="transmembrane region" description="Helical" evidence="6">
    <location>
        <begin position="106"/>
        <end position="125"/>
    </location>
</feature>
<keyword evidence="9" id="KW-1185">Reference proteome</keyword>
<organism evidence="8 9">
    <name type="scientific">Chlamydia pecorum (strain ATCC VR-628 / DSM 29919 / E58)</name>
    <name type="common">Chlamydophila pecorum</name>
    <dbReference type="NCBI Taxonomy" id="331635"/>
    <lineage>
        <taxon>Bacteria</taxon>
        <taxon>Pseudomonadati</taxon>
        <taxon>Chlamydiota</taxon>
        <taxon>Chlamydiia</taxon>
        <taxon>Chlamydiales</taxon>
        <taxon>Chlamydiaceae</taxon>
        <taxon>Chlamydia/Chlamydophila group</taxon>
        <taxon>Chlamydia</taxon>
    </lineage>
</organism>
<evidence type="ECO:0000313" key="8">
    <source>
        <dbReference type="EMBL" id="AEB41939.1"/>
    </source>
</evidence>
<dbReference type="RefSeq" id="WP_013713017.1">
    <property type="nucleotide sequence ID" value="NC_015408.1"/>
</dbReference>
<evidence type="ECO:0000256" key="1">
    <source>
        <dbReference type="ARBA" id="ARBA00004651"/>
    </source>
</evidence>
<feature type="transmembrane region" description="Helical" evidence="6">
    <location>
        <begin position="78"/>
        <end position="100"/>
    </location>
</feature>
<proteinExistence type="predicted"/>
<evidence type="ECO:0000256" key="2">
    <source>
        <dbReference type="ARBA" id="ARBA00022475"/>
    </source>
</evidence>
<feature type="transmembrane region" description="Helical" evidence="6">
    <location>
        <begin position="132"/>
        <end position="152"/>
    </location>
</feature>
<feature type="transmembrane region" description="Helical" evidence="6">
    <location>
        <begin position="205"/>
        <end position="230"/>
    </location>
</feature>
<dbReference type="Proteomes" id="UP000008305">
    <property type="component" value="Chromosome"/>
</dbReference>
<protein>
    <submittedName>
        <fullName evidence="8">Cationic amino acid transporter</fullName>
    </submittedName>
</protein>
<name>A0AA34WIB0_CHLPE</name>
<keyword evidence="5 6" id="KW-0472">Membrane</keyword>
<feature type="transmembrane region" description="Helical" evidence="6">
    <location>
        <begin position="164"/>
        <end position="185"/>
    </location>
</feature>
<dbReference type="KEGG" id="cpm:G5S_1022"/>
<reference evidence="8 9" key="1">
    <citation type="journal article" date="2011" name="J. Bacteriol.">
        <title>Genome sequence of the obligate intracellular animal pathogen Chlamydia pecorum E58.</title>
        <authorList>
            <person name="Mojica S."/>
            <person name="Huot Creasy H."/>
            <person name="Daugherty S."/>
            <person name="Read T.D."/>
            <person name="Kim T."/>
            <person name="Kaltenboeck B."/>
            <person name="Bavoil P."/>
            <person name="Myers G.S."/>
        </authorList>
    </citation>
    <scope>NUCLEOTIDE SEQUENCE [LARGE SCALE GENOMIC DNA]</scope>
    <source>
        <strain evidence="8 9">E58</strain>
    </source>
</reference>
<gene>
    <name evidence="8" type="primary">f324</name>
    <name evidence="8" type="ordered locus">G5S_1022</name>
</gene>
<keyword evidence="4 6" id="KW-1133">Transmembrane helix</keyword>
<feature type="transmembrane region" description="Helical" evidence="6">
    <location>
        <begin position="300"/>
        <end position="320"/>
    </location>
</feature>
<dbReference type="Pfam" id="PF00892">
    <property type="entry name" value="EamA"/>
    <property type="match status" value="2"/>
</dbReference>
<evidence type="ECO:0000259" key="7">
    <source>
        <dbReference type="Pfam" id="PF00892"/>
    </source>
</evidence>
<dbReference type="InterPro" id="IPR051258">
    <property type="entry name" value="Diverse_Substrate_Transporter"/>
</dbReference>
<feature type="domain" description="EamA" evidence="7">
    <location>
        <begin position="16"/>
        <end position="149"/>
    </location>
</feature>
<evidence type="ECO:0000256" key="6">
    <source>
        <dbReference type="SAM" id="Phobius"/>
    </source>
</evidence>